<dbReference type="Proteomes" id="UP000789920">
    <property type="component" value="Unassembled WGS sequence"/>
</dbReference>
<keyword evidence="2" id="KW-1185">Reference proteome</keyword>
<name>A0ACA9SV69_9GLOM</name>
<accession>A0ACA9SV69</accession>
<feature type="non-terminal residue" evidence="1">
    <location>
        <position position="1"/>
    </location>
</feature>
<evidence type="ECO:0000313" key="1">
    <source>
        <dbReference type="EMBL" id="CAG8849812.1"/>
    </source>
</evidence>
<organism evidence="1 2">
    <name type="scientific">Racocetra persica</name>
    <dbReference type="NCBI Taxonomy" id="160502"/>
    <lineage>
        <taxon>Eukaryota</taxon>
        <taxon>Fungi</taxon>
        <taxon>Fungi incertae sedis</taxon>
        <taxon>Mucoromycota</taxon>
        <taxon>Glomeromycotina</taxon>
        <taxon>Glomeromycetes</taxon>
        <taxon>Diversisporales</taxon>
        <taxon>Gigasporaceae</taxon>
        <taxon>Racocetra</taxon>
    </lineage>
</organism>
<feature type="non-terminal residue" evidence="1">
    <location>
        <position position="48"/>
    </location>
</feature>
<sequence length="48" mass="5508">MIEEPAQINSSDPKEVNSSQKIPDWVSNNLRPLVHELGLEDKVMEFDK</sequence>
<proteinExistence type="predicted"/>
<evidence type="ECO:0000313" key="2">
    <source>
        <dbReference type="Proteomes" id="UP000789920"/>
    </source>
</evidence>
<comment type="caution">
    <text evidence="1">The sequence shown here is derived from an EMBL/GenBank/DDBJ whole genome shotgun (WGS) entry which is preliminary data.</text>
</comment>
<reference evidence="1" key="1">
    <citation type="submission" date="2021-06" db="EMBL/GenBank/DDBJ databases">
        <authorList>
            <person name="Kallberg Y."/>
            <person name="Tangrot J."/>
            <person name="Rosling A."/>
        </authorList>
    </citation>
    <scope>NUCLEOTIDE SEQUENCE</scope>
    <source>
        <strain evidence="1">MA461A</strain>
    </source>
</reference>
<dbReference type="EMBL" id="CAJVQC010167518">
    <property type="protein sequence ID" value="CAG8849812.1"/>
    <property type="molecule type" value="Genomic_DNA"/>
</dbReference>
<gene>
    <name evidence="1" type="ORF">RPERSI_LOCUS35780</name>
</gene>
<protein>
    <submittedName>
        <fullName evidence="1">35531_t:CDS:1</fullName>
    </submittedName>
</protein>